<reference evidence="2 3" key="1">
    <citation type="submission" date="2020-08" db="EMBL/GenBank/DDBJ databases">
        <title>Sequencing the genomes of 1000 actinobacteria strains.</title>
        <authorList>
            <person name="Klenk H.-P."/>
        </authorList>
    </citation>
    <scope>NUCLEOTIDE SEQUENCE [LARGE SCALE GENOMIC DNA]</scope>
    <source>
        <strain evidence="2 3">DSM 45823</strain>
    </source>
</reference>
<evidence type="ECO:0000313" key="3">
    <source>
        <dbReference type="Proteomes" id="UP000539313"/>
    </source>
</evidence>
<dbReference type="Proteomes" id="UP000539313">
    <property type="component" value="Unassembled WGS sequence"/>
</dbReference>
<evidence type="ECO:0000259" key="1">
    <source>
        <dbReference type="Pfam" id="PF12728"/>
    </source>
</evidence>
<gene>
    <name evidence="2" type="ORF">HNR21_001907</name>
</gene>
<protein>
    <submittedName>
        <fullName evidence="2">Excisionase family DNA binding protein</fullName>
    </submittedName>
</protein>
<dbReference type="RefSeq" id="WP_182704906.1">
    <property type="nucleotide sequence ID" value="NZ_JACJII010000001.1"/>
</dbReference>
<dbReference type="Pfam" id="PF12728">
    <property type="entry name" value="HTH_17"/>
    <property type="match status" value="1"/>
</dbReference>
<proteinExistence type="predicted"/>
<feature type="domain" description="Helix-turn-helix" evidence="1">
    <location>
        <begin position="18"/>
        <end position="63"/>
    </location>
</feature>
<comment type="caution">
    <text evidence="2">The sequence shown here is derived from an EMBL/GenBank/DDBJ whole genome shotgun (WGS) entry which is preliminary data.</text>
</comment>
<name>A0A7W3MW55_9ACTN</name>
<dbReference type="EMBL" id="JACJII010000001">
    <property type="protein sequence ID" value="MBA9003025.1"/>
    <property type="molecule type" value="Genomic_DNA"/>
</dbReference>
<keyword evidence="3" id="KW-1185">Reference proteome</keyword>
<dbReference type="InterPro" id="IPR041657">
    <property type="entry name" value="HTH_17"/>
</dbReference>
<accession>A0A7W3MW55</accession>
<evidence type="ECO:0000313" key="2">
    <source>
        <dbReference type="EMBL" id="MBA9003025.1"/>
    </source>
</evidence>
<dbReference type="AlphaFoldDB" id="A0A7W3MW55"/>
<sequence>MTKTPLTFAEVFGLPLVLDLRTAAKALGICPATAYRLIRSGAFPCTVLRVGHHYRIPTALLMEALGVEEVPVLAEDIESGVVHAQTIEEEQ</sequence>
<organism evidence="2 3">
    <name type="scientific">Thermomonospora cellulosilytica</name>
    <dbReference type="NCBI Taxonomy" id="1411118"/>
    <lineage>
        <taxon>Bacteria</taxon>
        <taxon>Bacillati</taxon>
        <taxon>Actinomycetota</taxon>
        <taxon>Actinomycetes</taxon>
        <taxon>Streptosporangiales</taxon>
        <taxon>Thermomonosporaceae</taxon>
        <taxon>Thermomonospora</taxon>
    </lineage>
</organism>